<dbReference type="Gene3D" id="3.15.10.30">
    <property type="entry name" value="Haemolymph juvenile hormone binding protein"/>
    <property type="match status" value="1"/>
</dbReference>
<evidence type="ECO:0000313" key="5">
    <source>
        <dbReference type="EMBL" id="JAV58174.1"/>
    </source>
</evidence>
<dbReference type="FunCoup" id="A0A1Y1K9Y5">
    <property type="interactions" value="31"/>
</dbReference>
<sequence>MLIRMSLPMVLHRFHLLFGFAAALSLPSEFKRCSLSDPKREECLRDAIQHAFPLLKNGLPEFNFPPLEPTRIESMTIGEGHGSVDIRQTYKNVELHGMSEVKVNSISLEEAGDVATLSLTGIYDKLRMEADYEIDGRVLLLSVHGKGRCVINLYNVTANPTIISKQYEKNGTTYSRIETFNASTNPKKVDFHFENLFDGNEILGREVNNLINAEWEVVFGDVKPALDIALGAIFKRIANIIYTKVPFYELFPK</sequence>
<dbReference type="PANTHER" id="PTHR11008">
    <property type="entry name" value="PROTEIN TAKEOUT-LIKE PROTEIN"/>
    <property type="match status" value="1"/>
</dbReference>
<dbReference type="Pfam" id="PF06585">
    <property type="entry name" value="JHBP"/>
    <property type="match status" value="1"/>
</dbReference>
<feature type="signal peptide" evidence="4">
    <location>
        <begin position="1"/>
        <end position="23"/>
    </location>
</feature>
<evidence type="ECO:0008006" key="8">
    <source>
        <dbReference type="Google" id="ProtNLM"/>
    </source>
</evidence>
<evidence type="ECO:0000256" key="4">
    <source>
        <dbReference type="SAM" id="SignalP"/>
    </source>
</evidence>
<reference evidence="6" key="3">
    <citation type="submission" date="2019-08" db="EMBL/GenBank/DDBJ databases">
        <authorList>
            <consortium name="Photinus pyralis genome working group"/>
            <person name="Fallon T.R."/>
            <person name="Sander Lower S.E."/>
            <person name="Weng J.-K."/>
        </authorList>
    </citation>
    <scope>NUCLEOTIDE SEQUENCE</scope>
    <source>
        <strain evidence="6">1611_PpyrPB1</strain>
        <tissue evidence="6">Whole body</tissue>
    </source>
</reference>
<evidence type="ECO:0000256" key="2">
    <source>
        <dbReference type="ARBA" id="ARBA00023108"/>
    </source>
</evidence>
<name>A0A1Y1K9Y5_PHOPY</name>
<comment type="similarity">
    <text evidence="3">Belongs to the TO family.</text>
</comment>
<dbReference type="SMART" id="SM00700">
    <property type="entry name" value="JHBP"/>
    <property type="match status" value="1"/>
</dbReference>
<dbReference type="Proteomes" id="UP000327044">
    <property type="component" value="Unassembled WGS sequence"/>
</dbReference>
<evidence type="ECO:0000313" key="6">
    <source>
        <dbReference type="EMBL" id="KAB0793231.1"/>
    </source>
</evidence>
<protein>
    <recommendedName>
        <fullName evidence="8">Protein takeout</fullName>
    </recommendedName>
</protein>
<keyword evidence="2" id="KW-0090">Biological rhythms</keyword>
<dbReference type="PANTHER" id="PTHR11008:SF32">
    <property type="entry name" value="CIRCADIAN CLOCK-CONTROLLED PROTEIN DAYWAKE-RELATED"/>
    <property type="match status" value="1"/>
</dbReference>
<feature type="chain" id="PRO_5036312507" description="Protein takeout" evidence="4">
    <location>
        <begin position="24"/>
        <end position="253"/>
    </location>
</feature>
<dbReference type="GO" id="GO:0005615">
    <property type="term" value="C:extracellular space"/>
    <property type="evidence" value="ECO:0007669"/>
    <property type="project" value="TreeGrafter"/>
</dbReference>
<organism evidence="5">
    <name type="scientific">Photinus pyralis</name>
    <name type="common">Common eastern firefly</name>
    <name type="synonym">Lampyris pyralis</name>
    <dbReference type="NCBI Taxonomy" id="7054"/>
    <lineage>
        <taxon>Eukaryota</taxon>
        <taxon>Metazoa</taxon>
        <taxon>Ecdysozoa</taxon>
        <taxon>Arthropoda</taxon>
        <taxon>Hexapoda</taxon>
        <taxon>Insecta</taxon>
        <taxon>Pterygota</taxon>
        <taxon>Neoptera</taxon>
        <taxon>Endopterygota</taxon>
        <taxon>Coleoptera</taxon>
        <taxon>Polyphaga</taxon>
        <taxon>Elateriformia</taxon>
        <taxon>Elateroidea</taxon>
        <taxon>Lampyridae</taxon>
        <taxon>Lampyrinae</taxon>
        <taxon>Photinus</taxon>
    </lineage>
</organism>
<keyword evidence="1 4" id="KW-0732">Signal</keyword>
<proteinExistence type="inferred from homology"/>
<dbReference type="InterPro" id="IPR038606">
    <property type="entry name" value="To_sf"/>
</dbReference>
<keyword evidence="7" id="KW-1185">Reference proteome</keyword>
<gene>
    <name evidence="6" type="ORF">PPYR_12851</name>
</gene>
<accession>A0A1Y1K9Y5</accession>
<dbReference type="InParanoid" id="A0A1Y1K9Y5"/>
<evidence type="ECO:0000313" key="7">
    <source>
        <dbReference type="Proteomes" id="UP000327044"/>
    </source>
</evidence>
<dbReference type="OrthoDB" id="8190514at2759"/>
<dbReference type="InterPro" id="IPR010562">
    <property type="entry name" value="Haemolymph_juvenile_hormone-bd"/>
</dbReference>
<evidence type="ECO:0000256" key="1">
    <source>
        <dbReference type="ARBA" id="ARBA00022729"/>
    </source>
</evidence>
<reference evidence="6 7" key="2">
    <citation type="journal article" date="2018" name="Elife">
        <title>Firefly genomes illuminate parallel origins of bioluminescence in beetles.</title>
        <authorList>
            <person name="Fallon T.R."/>
            <person name="Lower S.E."/>
            <person name="Chang C.H."/>
            <person name="Bessho-Uehara M."/>
            <person name="Martin G.J."/>
            <person name="Bewick A.J."/>
            <person name="Behringer M."/>
            <person name="Debat H.J."/>
            <person name="Wong I."/>
            <person name="Day J.C."/>
            <person name="Suvorov A."/>
            <person name="Silva C.J."/>
            <person name="Stanger-Hall K.F."/>
            <person name="Hall D.W."/>
            <person name="Schmitz R.J."/>
            <person name="Nelson D.R."/>
            <person name="Lewis S.M."/>
            <person name="Shigenobu S."/>
            <person name="Bybee S.M."/>
            <person name="Larracuente A.M."/>
            <person name="Oba Y."/>
            <person name="Weng J.K."/>
        </authorList>
    </citation>
    <scope>NUCLEOTIDE SEQUENCE [LARGE SCALE GENOMIC DNA]</scope>
    <source>
        <strain evidence="6">1611_PpyrPB1</strain>
        <tissue evidence="6">Whole body</tissue>
    </source>
</reference>
<reference evidence="5" key="1">
    <citation type="journal article" date="2016" name="Sci. Rep.">
        <title>Molecular characterization of firefly nuptial gifts: a multi-omics approach sheds light on postcopulatory sexual selection.</title>
        <authorList>
            <person name="Al-Wathiqui N."/>
            <person name="Fallon T.R."/>
            <person name="South A."/>
            <person name="Weng J.K."/>
            <person name="Lewis S.M."/>
        </authorList>
    </citation>
    <scope>NUCLEOTIDE SEQUENCE</scope>
</reference>
<dbReference type="EMBL" id="VVIM01000009">
    <property type="protein sequence ID" value="KAB0793231.1"/>
    <property type="molecule type" value="Genomic_DNA"/>
</dbReference>
<dbReference type="AlphaFoldDB" id="A0A1Y1K9Y5"/>
<dbReference type="GO" id="GO:0007623">
    <property type="term" value="P:circadian rhythm"/>
    <property type="evidence" value="ECO:0007669"/>
    <property type="project" value="UniProtKB-ARBA"/>
</dbReference>
<evidence type="ECO:0000256" key="3">
    <source>
        <dbReference type="ARBA" id="ARBA00060902"/>
    </source>
</evidence>
<dbReference type="FunFam" id="3.15.10.30:FF:000001">
    <property type="entry name" value="Takeout-like protein 1"/>
    <property type="match status" value="1"/>
</dbReference>
<dbReference type="EMBL" id="GEZM01088479">
    <property type="protein sequence ID" value="JAV58174.1"/>
    <property type="molecule type" value="Transcribed_RNA"/>
</dbReference>